<organism evidence="2 3">
    <name type="scientific">Kingdonia uniflora</name>
    <dbReference type="NCBI Taxonomy" id="39325"/>
    <lineage>
        <taxon>Eukaryota</taxon>
        <taxon>Viridiplantae</taxon>
        <taxon>Streptophyta</taxon>
        <taxon>Embryophyta</taxon>
        <taxon>Tracheophyta</taxon>
        <taxon>Spermatophyta</taxon>
        <taxon>Magnoliopsida</taxon>
        <taxon>Ranunculales</taxon>
        <taxon>Circaeasteraceae</taxon>
        <taxon>Kingdonia</taxon>
    </lineage>
</organism>
<dbReference type="PANTHER" id="PTHR44749">
    <property type="entry name" value="SUPPRESSOR OF RPS4-RLD 1"/>
    <property type="match status" value="1"/>
</dbReference>
<feature type="region of interest" description="Disordered" evidence="1">
    <location>
        <begin position="52"/>
        <end position="75"/>
    </location>
</feature>
<name>A0A7J7LY87_9MAGN</name>
<dbReference type="InterPro" id="IPR044650">
    <property type="entry name" value="SRFR1-like"/>
</dbReference>
<feature type="region of interest" description="Disordered" evidence="1">
    <location>
        <begin position="20"/>
        <end position="39"/>
    </location>
</feature>
<protein>
    <submittedName>
        <fullName evidence="2">Uncharacterized protein</fullName>
    </submittedName>
</protein>
<comment type="caution">
    <text evidence="2">The sequence shown here is derived from an EMBL/GenBank/DDBJ whole genome shotgun (WGS) entry which is preliminary data.</text>
</comment>
<evidence type="ECO:0000313" key="2">
    <source>
        <dbReference type="EMBL" id="KAF6147583.1"/>
    </source>
</evidence>
<accession>A0A7J7LY87</accession>
<sequence length="383" mass="42757">MAGLAAIEIAQKVSKAWRSEWKHSSKGTPKNCKKARRKEKANVSVNRGGVCCSTTSSSSETSTSYGATEDRSSGDRPMMSWRDVYSLAVKWRQISEPCDQVVWVDKLSEEFNAGFGSHTPLILGQAKVVRYYPNYPRVLNLAKSIIEENKYVNNNADGIINLSKDGKLQNIVQAESHSDLYQVIGEDFWLATSCSSTAFEGKHLEGTRITLQKMGERGFDFAIKTPSTPSRWDDYDTEMTMAWEALCSTYCGETYGSTDLNVLENVRDAILRMTYHWYNFMPLSRGSAAVGYAVLLGLFLAANMKVTENIPEGLQVDWEAILTSDPNLFFDSIKSWLYPSLKIATSWKEYPDVSLTFETTASVIAALSSYDDSTLPNTEKGEL</sequence>
<reference evidence="2 3" key="1">
    <citation type="journal article" date="2020" name="IScience">
        <title>Genome Sequencing of the Endangered Kingdonia uniflora (Circaeasteraceae, Ranunculales) Reveals Potential Mechanisms of Evolutionary Specialization.</title>
        <authorList>
            <person name="Sun Y."/>
            <person name="Deng T."/>
            <person name="Zhang A."/>
            <person name="Moore M.J."/>
            <person name="Landis J.B."/>
            <person name="Lin N."/>
            <person name="Zhang H."/>
            <person name="Zhang X."/>
            <person name="Huang J."/>
            <person name="Zhang X."/>
            <person name="Sun H."/>
            <person name="Wang H."/>
        </authorList>
    </citation>
    <scope>NUCLEOTIDE SEQUENCE [LARGE SCALE GENOMIC DNA]</scope>
    <source>
        <strain evidence="2">TB1705</strain>
        <tissue evidence="2">Leaf</tissue>
    </source>
</reference>
<dbReference type="AlphaFoldDB" id="A0A7J7LY87"/>
<dbReference type="EMBL" id="JACGCM010001888">
    <property type="protein sequence ID" value="KAF6147583.1"/>
    <property type="molecule type" value="Genomic_DNA"/>
</dbReference>
<dbReference type="PANTHER" id="PTHR44749:SF1">
    <property type="entry name" value="TETRATRICOPEPTIDE-LIKE HELICAL DOMAIN-CONTAINING PROTEIN"/>
    <property type="match status" value="1"/>
</dbReference>
<evidence type="ECO:0000256" key="1">
    <source>
        <dbReference type="SAM" id="MobiDB-lite"/>
    </source>
</evidence>
<proteinExistence type="predicted"/>
<dbReference type="Proteomes" id="UP000541444">
    <property type="component" value="Unassembled WGS sequence"/>
</dbReference>
<feature type="compositionally biased region" description="Low complexity" evidence="1">
    <location>
        <begin position="53"/>
        <end position="64"/>
    </location>
</feature>
<dbReference type="OrthoDB" id="1926212at2759"/>
<dbReference type="GO" id="GO:0045892">
    <property type="term" value="P:negative regulation of DNA-templated transcription"/>
    <property type="evidence" value="ECO:0007669"/>
    <property type="project" value="InterPro"/>
</dbReference>
<evidence type="ECO:0000313" key="3">
    <source>
        <dbReference type="Proteomes" id="UP000541444"/>
    </source>
</evidence>
<gene>
    <name evidence="2" type="ORF">GIB67_035340</name>
</gene>
<keyword evidence="3" id="KW-1185">Reference proteome</keyword>